<protein>
    <submittedName>
        <fullName evidence="1">Uncharacterized protein</fullName>
    </submittedName>
</protein>
<dbReference type="EMBL" id="VSSQ01000336">
    <property type="protein sequence ID" value="MPL91684.1"/>
    <property type="molecule type" value="Genomic_DNA"/>
</dbReference>
<sequence>MRNLIKIKTEDNVVYIGKKQKDSMELRCSNCNVVKNEGEITVEVDKGTGFKKYKCDNCGSSTFTPQIDLEEIL</sequence>
<accession>A0A644VJW3</accession>
<comment type="caution">
    <text evidence="1">The sequence shown here is derived from an EMBL/GenBank/DDBJ whole genome shotgun (WGS) entry which is preliminary data.</text>
</comment>
<organism evidence="1">
    <name type="scientific">bioreactor metagenome</name>
    <dbReference type="NCBI Taxonomy" id="1076179"/>
    <lineage>
        <taxon>unclassified sequences</taxon>
        <taxon>metagenomes</taxon>
        <taxon>ecological metagenomes</taxon>
    </lineage>
</organism>
<proteinExistence type="predicted"/>
<reference evidence="1" key="1">
    <citation type="submission" date="2019-08" db="EMBL/GenBank/DDBJ databases">
        <authorList>
            <person name="Kucharzyk K."/>
            <person name="Murdoch R.W."/>
            <person name="Higgins S."/>
            <person name="Loffler F."/>
        </authorList>
    </citation>
    <scope>NUCLEOTIDE SEQUENCE</scope>
</reference>
<name>A0A644VJW3_9ZZZZ</name>
<dbReference type="AlphaFoldDB" id="A0A644VJW3"/>
<evidence type="ECO:0000313" key="1">
    <source>
        <dbReference type="EMBL" id="MPL91684.1"/>
    </source>
</evidence>
<gene>
    <name evidence="1" type="ORF">SDC9_37760</name>
</gene>